<evidence type="ECO:0000259" key="3">
    <source>
        <dbReference type="PROSITE" id="PS51832"/>
    </source>
</evidence>
<proteinExistence type="predicted"/>
<evidence type="ECO:0000259" key="2">
    <source>
        <dbReference type="PROSITE" id="PS50887"/>
    </source>
</evidence>
<evidence type="ECO:0000313" key="5">
    <source>
        <dbReference type="Proteomes" id="UP000197208"/>
    </source>
</evidence>
<dbReference type="SUPFAM" id="SSF55073">
    <property type="entry name" value="Nucleotide cyclase"/>
    <property type="match status" value="1"/>
</dbReference>
<dbReference type="InterPro" id="IPR052020">
    <property type="entry name" value="Cyclic_di-GMP/3'3'-cGAMP_PDE"/>
</dbReference>
<dbReference type="SMART" id="SM00267">
    <property type="entry name" value="GGDEF"/>
    <property type="match status" value="1"/>
</dbReference>
<dbReference type="SMART" id="SM00471">
    <property type="entry name" value="HDc"/>
    <property type="match status" value="1"/>
</dbReference>
<dbReference type="OrthoDB" id="66589at2"/>
<keyword evidence="1" id="KW-0472">Membrane</keyword>
<dbReference type="AlphaFoldDB" id="A0A246BHR0"/>
<dbReference type="Proteomes" id="UP000197208">
    <property type="component" value="Unassembled WGS sequence"/>
</dbReference>
<feature type="transmembrane region" description="Helical" evidence="1">
    <location>
        <begin position="139"/>
        <end position="159"/>
    </location>
</feature>
<keyword evidence="5" id="KW-1185">Reference proteome</keyword>
<dbReference type="Gene3D" id="1.10.3210.10">
    <property type="entry name" value="Hypothetical protein af1432"/>
    <property type="match status" value="1"/>
</dbReference>
<dbReference type="NCBIfam" id="TIGR00254">
    <property type="entry name" value="GGDEF"/>
    <property type="match status" value="1"/>
</dbReference>
<evidence type="ECO:0000313" key="4">
    <source>
        <dbReference type="EMBL" id="OWL94751.1"/>
    </source>
</evidence>
<feature type="transmembrane region" description="Helical" evidence="1">
    <location>
        <begin position="43"/>
        <end position="61"/>
    </location>
</feature>
<accession>A0A246BHR0</accession>
<dbReference type="SUPFAM" id="SSF55781">
    <property type="entry name" value="GAF domain-like"/>
    <property type="match status" value="1"/>
</dbReference>
<dbReference type="InterPro" id="IPR000160">
    <property type="entry name" value="GGDEF_dom"/>
</dbReference>
<dbReference type="CDD" id="cd01949">
    <property type="entry name" value="GGDEF"/>
    <property type="match status" value="1"/>
</dbReference>
<keyword evidence="1" id="KW-1133">Transmembrane helix</keyword>
<dbReference type="Pfam" id="PF00990">
    <property type="entry name" value="GGDEF"/>
    <property type="match status" value="1"/>
</dbReference>
<dbReference type="CDD" id="cd00077">
    <property type="entry name" value="HDc"/>
    <property type="match status" value="1"/>
</dbReference>
<dbReference type="Pfam" id="PF13487">
    <property type="entry name" value="HD_5"/>
    <property type="match status" value="1"/>
</dbReference>
<dbReference type="InterPro" id="IPR029787">
    <property type="entry name" value="Nucleotide_cyclase"/>
</dbReference>
<dbReference type="SUPFAM" id="SSF109604">
    <property type="entry name" value="HD-domain/PDEase-like"/>
    <property type="match status" value="1"/>
</dbReference>
<sequence>MHPDVADTLIGAFYVNVCILTTSALLMGLTFARRERWTVPLRAALYALTSVALLLFTFPAGPELFIDLRLVPLALAAYRLGPGWALLAALPVTAYRVWVGGPALGGTLLHLTLVLLLASRLRHRGAAPHLPLRENARRSLLIFGPAALTVFPTFLLLGRPATDAALPYLMVVTFSVLGFSLWTTVVATVARASERAAPDAPTTDLLTGLPDRRAFELAAEPAGADTYLLLLDLDHFRALNEQHGHEVGDQVLQAAAQVLERQLGRAGPVYRLGGEEFAALLRAESVQDARQLADRARRTLPAQVTARLGRPDLRVTLSGGLVTAGPDALPRAERLLYAAKQAGRHRILDSWQRAPEGAANTPLNRTSPAVSTLRTLLQFIAGNGDPGEEPDLQALLNAAIACVPGAEAGSISVRGGEWSVVRVQSGYGDDLLGTRHTSEQMLHWHGDPAAWQAGQPRVLAGEELRRRSRDAHAPDSLEQRTLEGAGRQNELQANLLIPVRVQGNVYAELNLDSLSAEDAFDAESLQVAEEFGLWAAAILSASIRVRQALSSQDAALLTLGVALEARDMETQGHTRRVVDLATDLGRALNLGAGDLHMLRQGAALHDLGKLLIPDRILLKAGPLTPDEWATMQTHAALGADLAAQLTDLMPAVLDVIRSHHERWDGRGYPQGLRGDAIPLLARIFSVCDVFDALTSARPYKDAWSSEAALAEVAAQAGRQFDPQVVRAFLTLHASELGRPA</sequence>
<feature type="transmembrane region" description="Helical" evidence="1">
    <location>
        <begin position="165"/>
        <end position="190"/>
    </location>
</feature>
<gene>
    <name evidence="4" type="ORF">CBQ26_14635</name>
</gene>
<feature type="transmembrane region" description="Helical" evidence="1">
    <location>
        <begin position="97"/>
        <end position="118"/>
    </location>
</feature>
<evidence type="ECO:0000256" key="1">
    <source>
        <dbReference type="SAM" id="Phobius"/>
    </source>
</evidence>
<dbReference type="Gene3D" id="3.30.70.270">
    <property type="match status" value="1"/>
</dbReference>
<organism evidence="4 5">
    <name type="scientific">Deinococcus indicus</name>
    <dbReference type="NCBI Taxonomy" id="223556"/>
    <lineage>
        <taxon>Bacteria</taxon>
        <taxon>Thermotogati</taxon>
        <taxon>Deinococcota</taxon>
        <taxon>Deinococci</taxon>
        <taxon>Deinococcales</taxon>
        <taxon>Deinococcaceae</taxon>
        <taxon>Deinococcus</taxon>
    </lineage>
</organism>
<protein>
    <recommendedName>
        <fullName evidence="6">Diguanylate cyclase</fullName>
    </recommendedName>
</protein>
<reference evidence="4 5" key="1">
    <citation type="submission" date="2017-05" db="EMBL/GenBank/DDBJ databases">
        <title>De novo genome assembly of Deniococcus indicus strain DR1.</title>
        <authorList>
            <person name="Chauhan D."/>
            <person name="Yennamalli R.M."/>
            <person name="Priyadarshini R."/>
        </authorList>
    </citation>
    <scope>NUCLEOTIDE SEQUENCE [LARGE SCALE GENOMIC DNA]</scope>
    <source>
        <strain evidence="4 5">DR1</strain>
    </source>
</reference>
<dbReference type="InterPro" id="IPR003607">
    <property type="entry name" value="HD/PDEase_dom"/>
</dbReference>
<feature type="domain" description="GGDEF" evidence="2">
    <location>
        <begin position="224"/>
        <end position="352"/>
    </location>
</feature>
<evidence type="ECO:0008006" key="6">
    <source>
        <dbReference type="Google" id="ProtNLM"/>
    </source>
</evidence>
<dbReference type="EMBL" id="NHMK01000022">
    <property type="protein sequence ID" value="OWL94751.1"/>
    <property type="molecule type" value="Genomic_DNA"/>
</dbReference>
<keyword evidence="1" id="KW-0812">Transmembrane</keyword>
<dbReference type="InterPro" id="IPR037522">
    <property type="entry name" value="HD_GYP_dom"/>
</dbReference>
<dbReference type="RefSeq" id="WP_088249383.1">
    <property type="nucleotide sequence ID" value="NZ_NHMK01000022.1"/>
</dbReference>
<dbReference type="InterPro" id="IPR043128">
    <property type="entry name" value="Rev_trsase/Diguanyl_cyclase"/>
</dbReference>
<comment type="caution">
    <text evidence="4">The sequence shown here is derived from an EMBL/GenBank/DDBJ whole genome shotgun (WGS) entry which is preliminary data.</text>
</comment>
<feature type="transmembrane region" description="Helical" evidence="1">
    <location>
        <begin position="12"/>
        <end position="31"/>
    </location>
</feature>
<dbReference type="PROSITE" id="PS51832">
    <property type="entry name" value="HD_GYP"/>
    <property type="match status" value="1"/>
</dbReference>
<name>A0A246BHR0_9DEIO</name>
<dbReference type="PANTHER" id="PTHR45228">
    <property type="entry name" value="CYCLIC DI-GMP PHOSPHODIESTERASE TM_0186-RELATED"/>
    <property type="match status" value="1"/>
</dbReference>
<feature type="domain" description="HD-GYP" evidence="3">
    <location>
        <begin position="548"/>
        <end position="740"/>
    </location>
</feature>
<dbReference type="PROSITE" id="PS50887">
    <property type="entry name" value="GGDEF"/>
    <property type="match status" value="1"/>
</dbReference>
<dbReference type="PANTHER" id="PTHR45228:SF8">
    <property type="entry name" value="TWO-COMPONENT RESPONSE REGULATOR-RELATED"/>
    <property type="match status" value="1"/>
</dbReference>